<dbReference type="SUPFAM" id="SSF50341">
    <property type="entry name" value="CheW-like"/>
    <property type="match status" value="1"/>
</dbReference>
<dbReference type="Proteomes" id="UP001596297">
    <property type="component" value="Unassembled WGS sequence"/>
</dbReference>
<reference evidence="3" key="1">
    <citation type="journal article" date="2019" name="Int. J. Syst. Evol. Microbiol.">
        <title>The Global Catalogue of Microorganisms (GCM) 10K type strain sequencing project: providing services to taxonomists for standard genome sequencing and annotation.</title>
        <authorList>
            <consortium name="The Broad Institute Genomics Platform"/>
            <consortium name="The Broad Institute Genome Sequencing Center for Infectious Disease"/>
            <person name="Wu L."/>
            <person name="Ma J."/>
        </authorList>
    </citation>
    <scope>NUCLEOTIDE SEQUENCE [LARGE SCALE GENOMIC DNA]</scope>
    <source>
        <strain evidence="3">CGMCC 1.15772</strain>
    </source>
</reference>
<organism evidence="2 3">
    <name type="scientific">Deinococcus lacus</name>
    <dbReference type="NCBI Taxonomy" id="392561"/>
    <lineage>
        <taxon>Bacteria</taxon>
        <taxon>Thermotogati</taxon>
        <taxon>Deinococcota</taxon>
        <taxon>Deinococci</taxon>
        <taxon>Deinococcales</taxon>
        <taxon>Deinococcaceae</taxon>
        <taxon>Deinococcus</taxon>
    </lineage>
</organism>
<comment type="caution">
    <text evidence="2">The sequence shown here is derived from an EMBL/GenBank/DDBJ whole genome shotgun (WGS) entry which is preliminary data.</text>
</comment>
<dbReference type="InterPro" id="IPR036061">
    <property type="entry name" value="CheW-like_dom_sf"/>
</dbReference>
<evidence type="ECO:0000259" key="1">
    <source>
        <dbReference type="PROSITE" id="PS50851"/>
    </source>
</evidence>
<keyword evidence="3" id="KW-1185">Reference proteome</keyword>
<sequence length="138" mass="14792">MAERLLLFRYSDQAMAIPAAVNRQVFEMPEIAPLPGTQFGLLGLVSVGGQAIPAIDLDALAAIPHADATLALLIDIHGEELVIPIEQILGYTETDESLMTADLMSAPTSLGDYTYDFDVRVINPSSLIATLQARLTPV</sequence>
<dbReference type="RefSeq" id="WP_380083755.1">
    <property type="nucleotide sequence ID" value="NZ_JBHSWD010000002.1"/>
</dbReference>
<dbReference type="PROSITE" id="PS50851">
    <property type="entry name" value="CHEW"/>
    <property type="match status" value="1"/>
</dbReference>
<evidence type="ECO:0000313" key="2">
    <source>
        <dbReference type="EMBL" id="MFC6592636.1"/>
    </source>
</evidence>
<accession>A0ABW1YE56</accession>
<evidence type="ECO:0000313" key="3">
    <source>
        <dbReference type="Proteomes" id="UP001596297"/>
    </source>
</evidence>
<dbReference type="Pfam" id="PF01584">
    <property type="entry name" value="CheW"/>
    <property type="match status" value="1"/>
</dbReference>
<name>A0ABW1YE56_9DEIO</name>
<dbReference type="InterPro" id="IPR002545">
    <property type="entry name" value="CheW-lke_dom"/>
</dbReference>
<proteinExistence type="predicted"/>
<feature type="domain" description="CheW-like" evidence="1">
    <location>
        <begin position="2"/>
        <end position="138"/>
    </location>
</feature>
<dbReference type="EMBL" id="JBHSWD010000002">
    <property type="protein sequence ID" value="MFC6592636.1"/>
    <property type="molecule type" value="Genomic_DNA"/>
</dbReference>
<gene>
    <name evidence="2" type="ORF">ACFP81_11970</name>
</gene>
<dbReference type="Gene3D" id="2.40.50.180">
    <property type="entry name" value="CheA-289, Domain 4"/>
    <property type="match status" value="1"/>
</dbReference>
<protein>
    <submittedName>
        <fullName evidence="2">Chemotaxis protein CheW</fullName>
    </submittedName>
</protein>